<protein>
    <submittedName>
        <fullName evidence="2">Conserved hypothetical membrane spanning protein</fullName>
    </submittedName>
</protein>
<gene>
    <name evidence="2" type="ORF">Cflav_PD5883</name>
</gene>
<feature type="transmembrane region" description="Helical" evidence="1">
    <location>
        <begin position="52"/>
        <end position="78"/>
    </location>
</feature>
<keyword evidence="1" id="KW-0472">Membrane</keyword>
<dbReference type="InterPro" id="IPR009937">
    <property type="entry name" value="Phage_holin_3_6"/>
</dbReference>
<dbReference type="EMBL" id="ABOX02000001">
    <property type="protein sequence ID" value="EEF63248.1"/>
    <property type="molecule type" value="Genomic_DNA"/>
</dbReference>
<dbReference type="STRING" id="320771.Cflav_PD5883"/>
<organism evidence="2 3">
    <name type="scientific">Pedosphaera parvula (strain Ellin514)</name>
    <dbReference type="NCBI Taxonomy" id="320771"/>
    <lineage>
        <taxon>Bacteria</taxon>
        <taxon>Pseudomonadati</taxon>
        <taxon>Verrucomicrobiota</taxon>
        <taxon>Pedosphaerae</taxon>
        <taxon>Pedosphaerales</taxon>
        <taxon>Pedosphaeraceae</taxon>
        <taxon>Pedosphaera</taxon>
    </lineage>
</organism>
<feature type="transmembrane region" description="Helical" evidence="1">
    <location>
        <begin position="84"/>
        <end position="105"/>
    </location>
</feature>
<evidence type="ECO:0000256" key="1">
    <source>
        <dbReference type="SAM" id="Phobius"/>
    </source>
</evidence>
<keyword evidence="3" id="KW-1185">Reference proteome</keyword>
<comment type="caution">
    <text evidence="2">The sequence shown here is derived from an EMBL/GenBank/DDBJ whole genome shotgun (WGS) entry which is preliminary data.</text>
</comment>
<evidence type="ECO:0000313" key="3">
    <source>
        <dbReference type="Proteomes" id="UP000003688"/>
    </source>
</evidence>
<dbReference type="OrthoDB" id="198068at2"/>
<keyword evidence="1" id="KW-0812">Transmembrane</keyword>
<dbReference type="Pfam" id="PF07332">
    <property type="entry name" value="Phage_holin_3_6"/>
    <property type="match status" value="1"/>
</dbReference>
<dbReference type="RefSeq" id="WP_007412555.1">
    <property type="nucleotide sequence ID" value="NZ_ABOX02000001.1"/>
</dbReference>
<dbReference type="AlphaFoldDB" id="B9X9U7"/>
<keyword evidence="1" id="KW-1133">Transmembrane helix</keyword>
<dbReference type="Proteomes" id="UP000003688">
    <property type="component" value="Unassembled WGS sequence"/>
</dbReference>
<proteinExistence type="predicted"/>
<reference evidence="2 3" key="1">
    <citation type="journal article" date="2011" name="J. Bacteriol.">
        <title>Genome sequence of 'Pedosphaera parvula' Ellin514, an aerobic Verrucomicrobial isolate from pasture soil.</title>
        <authorList>
            <person name="Kant R."/>
            <person name="van Passel M.W."/>
            <person name="Sangwan P."/>
            <person name="Palva A."/>
            <person name="Lucas S."/>
            <person name="Copeland A."/>
            <person name="Lapidus A."/>
            <person name="Glavina Del Rio T."/>
            <person name="Dalin E."/>
            <person name="Tice H."/>
            <person name="Bruce D."/>
            <person name="Goodwin L."/>
            <person name="Pitluck S."/>
            <person name="Chertkov O."/>
            <person name="Larimer F.W."/>
            <person name="Land M.L."/>
            <person name="Hauser L."/>
            <person name="Brettin T.S."/>
            <person name="Detter J.C."/>
            <person name="Han S."/>
            <person name="de Vos W.M."/>
            <person name="Janssen P.H."/>
            <person name="Smidt H."/>
        </authorList>
    </citation>
    <scope>NUCLEOTIDE SEQUENCE [LARGE SCALE GENOMIC DNA]</scope>
    <source>
        <strain evidence="2 3">Ellin514</strain>
    </source>
</reference>
<evidence type="ECO:0000313" key="2">
    <source>
        <dbReference type="EMBL" id="EEF63248.1"/>
    </source>
</evidence>
<sequence>MTMIESTATAPSPPGIFDLVRKLALTGLSALQNRGELFLVELQEEKNKIIEMFIWVAAVCFLGFMFIVVLTATVILLFPPDLRVYAAGGFCLLYLVGAVLSLLNLKALIKSATLPFQETISEVKKDRQWLESLK</sequence>
<accession>B9X9U7</accession>
<name>B9X9U7_PEDPL</name>